<dbReference type="EMBL" id="VKGC01000034">
    <property type="protein sequence ID" value="TSA79794.1"/>
    <property type="molecule type" value="Genomic_DNA"/>
</dbReference>
<reference evidence="2" key="1">
    <citation type="submission" date="2019-07" db="EMBL/GenBank/DDBJ databases">
        <title>Helicobacter labacensis sp. nov., Helicobacter mehlei sp. nov. and Helicobacter vulpis sp. nov., isolated from gastric mucosa of red fox (Vulpis vulpis).</title>
        <authorList>
            <person name="Kusar D."/>
            <person name="Gruntar I."/>
            <person name="Pate M."/>
            <person name="Zajc U."/>
            <person name="Ocepek M."/>
        </authorList>
    </citation>
    <scope>NUCLEOTIDE SEQUENCE [LARGE SCALE GENOMIC DNA]</scope>
    <source>
        <strain evidence="2">L8b</strain>
    </source>
</reference>
<dbReference type="GO" id="GO:0006633">
    <property type="term" value="P:fatty acid biosynthetic process"/>
    <property type="evidence" value="ECO:0007669"/>
    <property type="project" value="TreeGrafter"/>
</dbReference>
<dbReference type="Gene3D" id="3.10.129.10">
    <property type="entry name" value="Hotdog Thioesterase"/>
    <property type="match status" value="1"/>
</dbReference>
<dbReference type="Pfam" id="PF01575">
    <property type="entry name" value="MaoC_dehydratas"/>
    <property type="match status" value="1"/>
</dbReference>
<name>A0A553UHV2_9HELI</name>
<dbReference type="PANTHER" id="PTHR43437:SF3">
    <property type="entry name" value="HYDROXYACYL-THIOESTER DEHYDRATASE TYPE 2, MITOCHONDRIAL"/>
    <property type="match status" value="1"/>
</dbReference>
<gene>
    <name evidence="2" type="ORF">FNE76_07800</name>
</gene>
<evidence type="ECO:0000259" key="1">
    <source>
        <dbReference type="Pfam" id="PF01575"/>
    </source>
</evidence>
<dbReference type="SUPFAM" id="SSF54637">
    <property type="entry name" value="Thioesterase/thiol ester dehydrase-isomerase"/>
    <property type="match status" value="1"/>
</dbReference>
<comment type="caution">
    <text evidence="2">The sequence shown here is derived from an EMBL/GenBank/DDBJ whole genome shotgun (WGS) entry which is preliminary data.</text>
</comment>
<dbReference type="AlphaFoldDB" id="A0A553UHV2"/>
<dbReference type="InterPro" id="IPR050965">
    <property type="entry name" value="UPF0336/Enoyl-CoA_hydratase"/>
</dbReference>
<dbReference type="InterPro" id="IPR029069">
    <property type="entry name" value="HotDog_dom_sf"/>
</dbReference>
<keyword evidence="3" id="KW-1185">Reference proteome</keyword>
<feature type="domain" description="MaoC-like" evidence="1">
    <location>
        <begin position="33"/>
        <end position="132"/>
    </location>
</feature>
<evidence type="ECO:0000313" key="3">
    <source>
        <dbReference type="Proteomes" id="UP000319322"/>
    </source>
</evidence>
<protein>
    <submittedName>
        <fullName evidence="2">Dehydratase</fullName>
    </submittedName>
</protein>
<reference evidence="2" key="2">
    <citation type="submission" date="2019-07" db="EMBL/GenBank/DDBJ databases">
        <authorList>
            <person name="Papic B."/>
        </authorList>
    </citation>
    <scope>NUCLEOTIDE SEQUENCE [LARGE SCALE GENOMIC DNA]</scope>
    <source>
        <strain evidence="2">L8b</strain>
    </source>
</reference>
<evidence type="ECO:0000313" key="2">
    <source>
        <dbReference type="EMBL" id="TSA79794.1"/>
    </source>
</evidence>
<accession>A0A553UHV2</accession>
<sequence>MCEPHQITGRAVGLKYAYKFKDLRVGMCGGFSVVITSEMLEKFNVLSGDDSYLHANTDYMQAKGFKGVLFHGAALGMFYSRLVGKHLPGEYAMSLSYDLRFKKPVYVGDRLQVSGRIVHLNEAFQVASLKARIENINDEPFLVSTADILAKVLE</sequence>
<organism evidence="2 3">
    <name type="scientific">Helicobacter mehlei</name>
    <dbReference type="NCBI Taxonomy" id="2316080"/>
    <lineage>
        <taxon>Bacteria</taxon>
        <taxon>Pseudomonadati</taxon>
        <taxon>Campylobacterota</taxon>
        <taxon>Epsilonproteobacteria</taxon>
        <taxon>Campylobacterales</taxon>
        <taxon>Helicobacteraceae</taxon>
        <taxon>Helicobacter</taxon>
    </lineage>
</organism>
<dbReference type="RefSeq" id="WP_120948811.1">
    <property type="nucleotide sequence ID" value="NZ_QXQP01000038.1"/>
</dbReference>
<dbReference type="PANTHER" id="PTHR43437">
    <property type="entry name" value="HYDROXYACYL-THIOESTER DEHYDRATASE TYPE 2, MITOCHONDRIAL-RELATED"/>
    <property type="match status" value="1"/>
</dbReference>
<proteinExistence type="predicted"/>
<dbReference type="Proteomes" id="UP000319322">
    <property type="component" value="Unassembled WGS sequence"/>
</dbReference>
<dbReference type="OrthoDB" id="9800237at2"/>
<dbReference type="InterPro" id="IPR002539">
    <property type="entry name" value="MaoC-like_dom"/>
</dbReference>
<dbReference type="GO" id="GO:0019171">
    <property type="term" value="F:(3R)-hydroxyacyl-[acyl-carrier-protein] dehydratase activity"/>
    <property type="evidence" value="ECO:0007669"/>
    <property type="project" value="TreeGrafter"/>
</dbReference>